<dbReference type="GO" id="GO:0055085">
    <property type="term" value="P:transmembrane transport"/>
    <property type="evidence" value="ECO:0007669"/>
    <property type="project" value="InterPro"/>
</dbReference>
<dbReference type="InterPro" id="IPR035906">
    <property type="entry name" value="MetI-like_sf"/>
</dbReference>
<feature type="transmembrane region" description="Helical" evidence="7">
    <location>
        <begin position="284"/>
        <end position="307"/>
    </location>
</feature>
<evidence type="ECO:0000256" key="2">
    <source>
        <dbReference type="ARBA" id="ARBA00022448"/>
    </source>
</evidence>
<keyword evidence="4 7" id="KW-0812">Transmembrane</keyword>
<dbReference type="CDD" id="cd06261">
    <property type="entry name" value="TM_PBP2"/>
    <property type="match status" value="1"/>
</dbReference>
<dbReference type="Proteomes" id="UP000007471">
    <property type="component" value="Chromosome"/>
</dbReference>
<feature type="transmembrane region" description="Helical" evidence="7">
    <location>
        <begin position="178"/>
        <end position="197"/>
    </location>
</feature>
<dbReference type="AlphaFoldDB" id="E8THN1"/>
<evidence type="ECO:0000256" key="1">
    <source>
        <dbReference type="ARBA" id="ARBA00004651"/>
    </source>
</evidence>
<feature type="domain" description="ABC transmembrane type-1" evidence="8">
    <location>
        <begin position="95"/>
        <end position="304"/>
    </location>
</feature>
<name>E8THN1_MESCW</name>
<evidence type="ECO:0000259" key="8">
    <source>
        <dbReference type="PROSITE" id="PS50928"/>
    </source>
</evidence>
<keyword evidence="6 7" id="KW-0472">Membrane</keyword>
<comment type="subcellular location">
    <subcellularLocation>
        <location evidence="1 7">Cell membrane</location>
        <topology evidence="1 7">Multi-pass membrane protein</topology>
    </subcellularLocation>
</comment>
<dbReference type="RefSeq" id="WP_013533442.1">
    <property type="nucleotide sequence ID" value="NC_014923.1"/>
</dbReference>
<feature type="transmembrane region" description="Helical" evidence="7">
    <location>
        <begin position="235"/>
        <end position="256"/>
    </location>
</feature>
<feature type="transmembrane region" description="Helical" evidence="7">
    <location>
        <begin position="134"/>
        <end position="158"/>
    </location>
</feature>
<sequence>MKRFLARRFTYAIITLFVLSLLVFFGGQVLPGNVGRAILGPFADQQAVDALNHRLGVDRPLLVQYGSWLGRFLHGDMGESLVYRSPVALVVKAALGQSLKLAAVAFAVVVPLSILGGIVAALNVNRPVDRIITLGGLSVTVLPEFVTGIVLILIFGVWLRWLPVSAAWPDGAGPLTQLYYLILPAMPLVLGLFAYIARMARAGTLDALDSDYTRTAVLKGLPWRKVIWRHVLRNALLPTITVIATQTAFLIGGLLVTEKLFGYQGVGLLIFSAAQSKDFPMLQAGVLVTGIALVVATMVADLLYALLNPRIRLGAE</sequence>
<organism evidence="9 10">
    <name type="scientific">Mesorhizobium ciceri biovar biserrulae (strain HAMBI 2942 / LMG 23838 / WSM1271)</name>
    <dbReference type="NCBI Taxonomy" id="765698"/>
    <lineage>
        <taxon>Bacteria</taxon>
        <taxon>Pseudomonadati</taxon>
        <taxon>Pseudomonadota</taxon>
        <taxon>Alphaproteobacteria</taxon>
        <taxon>Hyphomicrobiales</taxon>
        <taxon>Phyllobacteriaceae</taxon>
        <taxon>Mesorhizobium</taxon>
    </lineage>
</organism>
<dbReference type="PANTHER" id="PTHR43163:SF6">
    <property type="entry name" value="DIPEPTIDE TRANSPORT SYSTEM PERMEASE PROTEIN DPPB-RELATED"/>
    <property type="match status" value="1"/>
</dbReference>
<dbReference type="InterPro" id="IPR045621">
    <property type="entry name" value="BPD_transp_1_N"/>
</dbReference>
<gene>
    <name evidence="9" type="ordered locus">Mesci_5740</name>
</gene>
<dbReference type="GeneID" id="90993011"/>
<dbReference type="OrthoDB" id="9805855at2"/>
<evidence type="ECO:0000256" key="7">
    <source>
        <dbReference type="RuleBase" id="RU363032"/>
    </source>
</evidence>
<evidence type="ECO:0000256" key="4">
    <source>
        <dbReference type="ARBA" id="ARBA00022692"/>
    </source>
</evidence>
<comment type="similarity">
    <text evidence="7">Belongs to the binding-protein-dependent transport system permease family.</text>
</comment>
<evidence type="ECO:0000313" key="10">
    <source>
        <dbReference type="Proteomes" id="UP000007471"/>
    </source>
</evidence>
<feature type="transmembrane region" description="Helical" evidence="7">
    <location>
        <begin position="101"/>
        <end position="122"/>
    </location>
</feature>
<dbReference type="EMBL" id="CP002447">
    <property type="protein sequence ID" value="ADV14793.1"/>
    <property type="molecule type" value="Genomic_DNA"/>
</dbReference>
<protein>
    <submittedName>
        <fullName evidence="9">Binding-protein-dependent transport systems inner membrane component</fullName>
    </submittedName>
</protein>
<evidence type="ECO:0000256" key="6">
    <source>
        <dbReference type="ARBA" id="ARBA00023136"/>
    </source>
</evidence>
<dbReference type="HOGENOM" id="CLU_036879_0_1_5"/>
<evidence type="ECO:0000313" key="9">
    <source>
        <dbReference type="EMBL" id="ADV14793.1"/>
    </source>
</evidence>
<dbReference type="PROSITE" id="PS50928">
    <property type="entry name" value="ABC_TM1"/>
    <property type="match status" value="1"/>
</dbReference>
<keyword evidence="5 7" id="KW-1133">Transmembrane helix</keyword>
<dbReference type="Gene3D" id="1.10.3720.10">
    <property type="entry name" value="MetI-like"/>
    <property type="match status" value="1"/>
</dbReference>
<dbReference type="InterPro" id="IPR000515">
    <property type="entry name" value="MetI-like"/>
</dbReference>
<dbReference type="PANTHER" id="PTHR43163">
    <property type="entry name" value="DIPEPTIDE TRANSPORT SYSTEM PERMEASE PROTEIN DPPB-RELATED"/>
    <property type="match status" value="1"/>
</dbReference>
<dbReference type="STRING" id="765698.Mesci_5740"/>
<dbReference type="Pfam" id="PF19300">
    <property type="entry name" value="BPD_transp_1_N"/>
    <property type="match status" value="1"/>
</dbReference>
<dbReference type="PATRIC" id="fig|765698.3.peg.6251"/>
<keyword evidence="3" id="KW-1003">Cell membrane</keyword>
<dbReference type="SUPFAM" id="SSF161098">
    <property type="entry name" value="MetI-like"/>
    <property type="match status" value="1"/>
</dbReference>
<dbReference type="GO" id="GO:0005886">
    <property type="term" value="C:plasma membrane"/>
    <property type="evidence" value="ECO:0007669"/>
    <property type="project" value="UniProtKB-SubCell"/>
</dbReference>
<accession>E8THN1</accession>
<evidence type="ECO:0000256" key="5">
    <source>
        <dbReference type="ARBA" id="ARBA00022989"/>
    </source>
</evidence>
<dbReference type="KEGG" id="mci:Mesci_5740"/>
<keyword evidence="2 7" id="KW-0813">Transport</keyword>
<feature type="transmembrane region" description="Helical" evidence="7">
    <location>
        <begin position="9"/>
        <end position="30"/>
    </location>
</feature>
<proteinExistence type="inferred from homology"/>
<evidence type="ECO:0000256" key="3">
    <source>
        <dbReference type="ARBA" id="ARBA00022475"/>
    </source>
</evidence>
<dbReference type="eggNOG" id="COG0601">
    <property type="taxonomic scope" value="Bacteria"/>
</dbReference>
<reference evidence="10" key="1">
    <citation type="submission" date="2011-01" db="EMBL/GenBank/DDBJ databases">
        <title>Complete sequence of chromosome of Mesorhizobium ciceri bv. biserrulae WSM1271.</title>
        <authorList>
            <person name="Lucas S."/>
            <person name="Copeland A."/>
            <person name="Lapidus A."/>
            <person name="Cheng J.-F."/>
            <person name="Goodwin L."/>
            <person name="Pitluck S."/>
            <person name="Teshima H."/>
            <person name="Detter J.C."/>
            <person name="Han C."/>
            <person name="Tapia R."/>
            <person name="Land M."/>
            <person name="Hauser L."/>
            <person name="Kyrpides N."/>
            <person name="Ivanova N."/>
            <person name="Nandasena K."/>
            <person name="Reeve W.G."/>
            <person name="Howieson J.G."/>
            <person name="O'Hara G."/>
            <person name="Tiwari R.P."/>
            <person name="Woyke T."/>
        </authorList>
    </citation>
    <scope>NUCLEOTIDE SEQUENCE [LARGE SCALE GENOMIC DNA]</scope>
    <source>
        <strain evidence="10">HAMBI 2942 / LMG 23838 / WSM1271</strain>
    </source>
</reference>
<dbReference type="Pfam" id="PF00528">
    <property type="entry name" value="BPD_transp_1"/>
    <property type="match status" value="1"/>
</dbReference>